<gene>
    <name evidence="4" type="ORF">DBZ36_17630</name>
</gene>
<sequence>MRDSKYSHLLEPSGDRDKIALDFETTSLDTKKAEILTIGAVRIRGNTITYSERLELTIEAPKSLNASSIEIHQLRAQDLADGIPIQEALLELLAFIGSRTIIGYNIRYDLRILNRYTQDLFGYAFLNPVLDVGQLYAHKLHVPYVGMVVNQDLQNICNKLQIPLKGRHSAMDDALTAALIYLRLEFGPRPSS</sequence>
<comment type="caution">
    <text evidence="4">The sequence shown here is derived from an EMBL/GenBank/DDBJ whole genome shotgun (WGS) entry which is preliminary data.</text>
</comment>
<organism evidence="4 5">
    <name type="scientific">Alginatibacterium sediminis</name>
    <dbReference type="NCBI Taxonomy" id="2164068"/>
    <lineage>
        <taxon>Bacteria</taxon>
        <taxon>Pseudomonadati</taxon>
        <taxon>Pseudomonadota</taxon>
        <taxon>Gammaproteobacteria</taxon>
        <taxon>Alteromonadales</taxon>
        <taxon>Alteromonadaceae</taxon>
        <taxon>Alginatibacterium</taxon>
    </lineage>
</organism>
<dbReference type="EMBL" id="RAQO01000009">
    <property type="protein sequence ID" value="RKF14473.1"/>
    <property type="molecule type" value="Genomic_DNA"/>
</dbReference>
<keyword evidence="2 4" id="KW-0269">Exonuclease</keyword>
<name>A0A420E8G3_9ALTE</name>
<reference evidence="4 5" key="1">
    <citation type="submission" date="2018-09" db="EMBL/GenBank/DDBJ databases">
        <authorList>
            <person name="Wang Z."/>
        </authorList>
    </citation>
    <scope>NUCLEOTIDE SEQUENCE [LARGE SCALE GENOMIC DNA]</scope>
    <source>
        <strain evidence="4 5">ALS 81</strain>
    </source>
</reference>
<proteinExistence type="predicted"/>
<dbReference type="InterPro" id="IPR012337">
    <property type="entry name" value="RNaseH-like_sf"/>
</dbReference>
<dbReference type="GO" id="GO:0005829">
    <property type="term" value="C:cytosol"/>
    <property type="evidence" value="ECO:0007669"/>
    <property type="project" value="TreeGrafter"/>
</dbReference>
<dbReference type="PANTHER" id="PTHR30231">
    <property type="entry name" value="DNA POLYMERASE III SUBUNIT EPSILON"/>
    <property type="match status" value="1"/>
</dbReference>
<evidence type="ECO:0000313" key="5">
    <source>
        <dbReference type="Proteomes" id="UP000286482"/>
    </source>
</evidence>
<dbReference type="NCBIfam" id="NF006601">
    <property type="entry name" value="PRK09145.1"/>
    <property type="match status" value="1"/>
</dbReference>
<dbReference type="GO" id="GO:0008408">
    <property type="term" value="F:3'-5' exonuclease activity"/>
    <property type="evidence" value="ECO:0007669"/>
    <property type="project" value="TreeGrafter"/>
</dbReference>
<keyword evidence="1" id="KW-0540">Nuclease</keyword>
<evidence type="ECO:0000256" key="2">
    <source>
        <dbReference type="ARBA" id="ARBA00022839"/>
    </source>
</evidence>
<keyword evidence="2 4" id="KW-0378">Hydrolase</keyword>
<protein>
    <submittedName>
        <fullName evidence="4">3'-5' exonuclease</fullName>
    </submittedName>
</protein>
<dbReference type="PANTHER" id="PTHR30231:SF7">
    <property type="entry name" value="BLR4117 PROTEIN"/>
    <property type="match status" value="1"/>
</dbReference>
<dbReference type="SUPFAM" id="SSF53098">
    <property type="entry name" value="Ribonuclease H-like"/>
    <property type="match status" value="1"/>
</dbReference>
<dbReference type="Pfam" id="PF00929">
    <property type="entry name" value="RNase_T"/>
    <property type="match status" value="1"/>
</dbReference>
<dbReference type="InterPro" id="IPR013520">
    <property type="entry name" value="Ribonucl_H"/>
</dbReference>
<feature type="domain" description="Exonuclease" evidence="3">
    <location>
        <begin position="17"/>
        <end position="190"/>
    </location>
</feature>
<evidence type="ECO:0000259" key="3">
    <source>
        <dbReference type="SMART" id="SM00479"/>
    </source>
</evidence>
<dbReference type="Proteomes" id="UP000286482">
    <property type="component" value="Unassembled WGS sequence"/>
</dbReference>
<evidence type="ECO:0000313" key="4">
    <source>
        <dbReference type="EMBL" id="RKF14473.1"/>
    </source>
</evidence>
<dbReference type="SMART" id="SM00479">
    <property type="entry name" value="EXOIII"/>
    <property type="match status" value="1"/>
</dbReference>
<dbReference type="CDD" id="cd06127">
    <property type="entry name" value="DEDDh"/>
    <property type="match status" value="1"/>
</dbReference>
<dbReference type="Gene3D" id="3.30.420.10">
    <property type="entry name" value="Ribonuclease H-like superfamily/Ribonuclease H"/>
    <property type="match status" value="1"/>
</dbReference>
<accession>A0A420E8G3</accession>
<keyword evidence="5" id="KW-1185">Reference proteome</keyword>
<dbReference type="GO" id="GO:0003676">
    <property type="term" value="F:nucleic acid binding"/>
    <property type="evidence" value="ECO:0007669"/>
    <property type="project" value="InterPro"/>
</dbReference>
<dbReference type="GO" id="GO:0006259">
    <property type="term" value="P:DNA metabolic process"/>
    <property type="evidence" value="ECO:0007669"/>
    <property type="project" value="UniProtKB-ARBA"/>
</dbReference>
<evidence type="ECO:0000256" key="1">
    <source>
        <dbReference type="ARBA" id="ARBA00022722"/>
    </source>
</evidence>
<dbReference type="AlphaFoldDB" id="A0A420E8G3"/>
<dbReference type="InterPro" id="IPR036397">
    <property type="entry name" value="RNaseH_sf"/>
</dbReference>